<evidence type="ECO:0000313" key="3">
    <source>
        <dbReference type="EMBL" id="ACU84317.1"/>
    </source>
</evidence>
<accession>C7MHA8</accession>
<comment type="pathway">
    <text evidence="1">Carotenoid biosynthesis; phytoene biosynthesis.</text>
</comment>
<dbReference type="SFLD" id="SFLDS00005">
    <property type="entry name" value="Isoprenoid_Synthase_Type_I"/>
    <property type="match status" value="1"/>
</dbReference>
<name>C7MHA8_BRAFD</name>
<dbReference type="KEGG" id="bfa:Bfae_04440"/>
<dbReference type="PANTHER" id="PTHR31480">
    <property type="entry name" value="BIFUNCTIONAL LYCOPENE CYCLASE/PHYTOENE SYNTHASE"/>
    <property type="match status" value="1"/>
</dbReference>
<dbReference type="EMBL" id="CP001643">
    <property type="protein sequence ID" value="ACU84317.1"/>
    <property type="molecule type" value="Genomic_DNA"/>
</dbReference>
<evidence type="ECO:0000256" key="2">
    <source>
        <dbReference type="ARBA" id="ARBA00022679"/>
    </source>
</evidence>
<dbReference type="UniPathway" id="UPA00799"/>
<dbReference type="SFLD" id="SFLDG01212">
    <property type="entry name" value="Phytoene_synthase_like"/>
    <property type="match status" value="1"/>
</dbReference>
<dbReference type="HOGENOM" id="CLU_037269_3_0_11"/>
<dbReference type="GO" id="GO:0004311">
    <property type="term" value="F:geranylgeranyl diphosphate synthase activity"/>
    <property type="evidence" value="ECO:0007669"/>
    <property type="project" value="InterPro"/>
</dbReference>
<organism evidence="3 4">
    <name type="scientific">Brachybacterium faecium (strain ATCC 43885 / DSM 4810 / JCM 11609 / LMG 19847 / NBRC 14762 / NCIMB 9860 / 6-10)</name>
    <dbReference type="NCBI Taxonomy" id="446465"/>
    <lineage>
        <taxon>Bacteria</taxon>
        <taxon>Bacillati</taxon>
        <taxon>Actinomycetota</taxon>
        <taxon>Actinomycetes</taxon>
        <taxon>Micrococcales</taxon>
        <taxon>Dermabacteraceae</taxon>
        <taxon>Brachybacterium</taxon>
    </lineage>
</organism>
<dbReference type="SUPFAM" id="SSF48576">
    <property type="entry name" value="Terpenoid synthases"/>
    <property type="match status" value="1"/>
</dbReference>
<dbReference type="Gene3D" id="1.10.600.10">
    <property type="entry name" value="Farnesyl Diphosphate Synthase"/>
    <property type="match status" value="1"/>
</dbReference>
<dbReference type="InterPro" id="IPR008949">
    <property type="entry name" value="Isoprenoid_synthase_dom_sf"/>
</dbReference>
<dbReference type="InterPro" id="IPR002060">
    <property type="entry name" value="Squ/phyt_synthse"/>
</dbReference>
<proteinExistence type="predicted"/>
<dbReference type="OrthoDB" id="9807580at2"/>
<evidence type="ECO:0000256" key="1">
    <source>
        <dbReference type="ARBA" id="ARBA00004684"/>
    </source>
</evidence>
<dbReference type="Proteomes" id="UP000001919">
    <property type="component" value="Chromosome"/>
</dbReference>
<dbReference type="eggNOG" id="COG1562">
    <property type="taxonomic scope" value="Bacteria"/>
</dbReference>
<dbReference type="GO" id="GO:0008299">
    <property type="term" value="P:isoprenoid biosynthetic process"/>
    <property type="evidence" value="ECO:0007669"/>
    <property type="project" value="UniProtKB-ARBA"/>
</dbReference>
<dbReference type="InterPro" id="IPR019845">
    <property type="entry name" value="Squalene/phytoene_synthase_CS"/>
</dbReference>
<keyword evidence="4" id="KW-1185">Reference proteome</keyword>
<dbReference type="InterPro" id="IPR044843">
    <property type="entry name" value="Trans_IPPS_bact-type"/>
</dbReference>
<dbReference type="AlphaFoldDB" id="C7MHA8"/>
<reference evidence="3 4" key="1">
    <citation type="journal article" date="2009" name="Stand. Genomic Sci.">
        <title>Complete genome sequence of Brachybacterium faecium type strain (Schefferle 6-10).</title>
        <authorList>
            <person name="Lapidus A."/>
            <person name="Pukall R."/>
            <person name="Labuttii K."/>
            <person name="Copeland A."/>
            <person name="Del Rio T.G."/>
            <person name="Nolan M."/>
            <person name="Chen F."/>
            <person name="Lucas S."/>
            <person name="Tice H."/>
            <person name="Cheng J.F."/>
            <person name="Bruce D."/>
            <person name="Goodwin L."/>
            <person name="Pitluck S."/>
            <person name="Rohde M."/>
            <person name="Goker M."/>
            <person name="Pati A."/>
            <person name="Ivanova N."/>
            <person name="Mavrommatis K."/>
            <person name="Chen A."/>
            <person name="Palaniappan K."/>
            <person name="D'haeseleer P."/>
            <person name="Chain P."/>
            <person name="Bristow J."/>
            <person name="Eisen J.A."/>
            <person name="Markowitz V."/>
            <person name="Hugenholtz P."/>
            <person name="Kyrpides N.C."/>
            <person name="Klenk H.P."/>
        </authorList>
    </citation>
    <scope>NUCLEOTIDE SEQUENCE [LARGE SCALE GENOMIC DNA]</scope>
    <source>
        <strain evidence="4">ATCC 43885 / DSM 4810 / JCM 11609 / LMG 19847 / NBRC 14762 / NCIMB 9860 / 6-10</strain>
    </source>
</reference>
<dbReference type="Pfam" id="PF00494">
    <property type="entry name" value="SQS_PSY"/>
    <property type="match status" value="1"/>
</dbReference>
<dbReference type="STRING" id="446465.Bfae_04440"/>
<protein>
    <submittedName>
        <fullName evidence="3">Phytoene/squalene synthetase</fullName>
    </submittedName>
</protein>
<evidence type="ECO:0000313" key="4">
    <source>
        <dbReference type="Proteomes" id="UP000001919"/>
    </source>
</evidence>
<dbReference type="SFLD" id="SFLDG01018">
    <property type="entry name" value="Squalene/Phytoene_Synthase_Lik"/>
    <property type="match status" value="1"/>
</dbReference>
<dbReference type="PATRIC" id="fig|446465.5.peg.442"/>
<keyword evidence="2" id="KW-0808">Transferase</keyword>
<sequence>MTALGALRGAIGHRAAGRAAGSRYDRVAQRSADCVIAGYSTSFGWASRLLEEPVRTHVRSIYALVRIADETVDGPDPAFPAEERSRLLEELAAETARAVAGARSTNLVVQAFAVTARRYGIGAELIDPFFASMRADLTVCAHDPVSLAQYVHGSAEVVGLMCLRVFVDGSDAEHDRLAPAARALGAAFQKVNFLRDLAEDHDELGRTYFPGLDPDAFDDAHRDRLLDDIDADLAHAASALPQLPASSRRAVGAAHGLYAALSRRLRATPAAQIRRARVRVSDPEKAFVLARAVLAGRR</sequence>
<dbReference type="PROSITE" id="PS01045">
    <property type="entry name" value="SQUALEN_PHYTOEN_SYN_2"/>
    <property type="match status" value="1"/>
</dbReference>
<gene>
    <name evidence="3" type="ordered locus">Bfae_04440</name>
</gene>